<dbReference type="PROSITE" id="PS01094">
    <property type="entry name" value="UPF0076"/>
    <property type="match status" value="1"/>
</dbReference>
<gene>
    <name evidence="2" type="ORF">AMJ87_04425</name>
</gene>
<dbReference type="CDD" id="cd00448">
    <property type="entry name" value="YjgF_YER057c_UK114_family"/>
    <property type="match status" value="1"/>
</dbReference>
<sequence length="125" mass="13352">MKKIISTKDAPEAIGPYSQAVRVGDSIFTAGQIALQPATNTLVEGDVAVQTEQVMQNLKAILHAAGASMSAVVKTNVYLTKPEDFAPMNEVYAKYFTSDPPARVTVFVSSLPKNVLVEIDAVAQL</sequence>
<dbReference type="Proteomes" id="UP000051096">
    <property type="component" value="Unassembled WGS sequence"/>
</dbReference>
<dbReference type="InterPro" id="IPR035959">
    <property type="entry name" value="RutC-like_sf"/>
</dbReference>
<dbReference type="Pfam" id="PF01042">
    <property type="entry name" value="Ribonuc_L-PSP"/>
    <property type="match status" value="1"/>
</dbReference>
<comment type="similarity">
    <text evidence="1">Belongs to the RutC family.</text>
</comment>
<dbReference type="InterPro" id="IPR006056">
    <property type="entry name" value="RidA"/>
</dbReference>
<dbReference type="AlphaFoldDB" id="A0A0S8GIP3"/>
<organism evidence="2 3">
    <name type="scientific">candidate division WOR_3 bacterium SM23_60</name>
    <dbReference type="NCBI Taxonomy" id="1703780"/>
    <lineage>
        <taxon>Bacteria</taxon>
        <taxon>Bacteria division WOR-3</taxon>
    </lineage>
</organism>
<dbReference type="GO" id="GO:0005829">
    <property type="term" value="C:cytosol"/>
    <property type="evidence" value="ECO:0007669"/>
    <property type="project" value="TreeGrafter"/>
</dbReference>
<evidence type="ECO:0000256" key="1">
    <source>
        <dbReference type="ARBA" id="ARBA00010552"/>
    </source>
</evidence>
<reference evidence="2 3" key="1">
    <citation type="journal article" date="2015" name="Microbiome">
        <title>Genomic resolution of linkages in carbon, nitrogen, and sulfur cycling among widespread estuary sediment bacteria.</title>
        <authorList>
            <person name="Baker B.J."/>
            <person name="Lazar C.S."/>
            <person name="Teske A.P."/>
            <person name="Dick G.J."/>
        </authorList>
    </citation>
    <scope>NUCLEOTIDE SEQUENCE [LARGE SCALE GENOMIC DNA]</scope>
    <source>
        <strain evidence="2">SM23_60</strain>
    </source>
</reference>
<evidence type="ECO:0000313" key="3">
    <source>
        <dbReference type="Proteomes" id="UP000051096"/>
    </source>
</evidence>
<dbReference type="FunFam" id="3.30.1330.40:FF:000001">
    <property type="entry name" value="L-PSP family endoribonuclease"/>
    <property type="match status" value="1"/>
</dbReference>
<dbReference type="InterPro" id="IPR019897">
    <property type="entry name" value="RidA_CS"/>
</dbReference>
<name>A0A0S8GIP3_UNCW3</name>
<comment type="caution">
    <text evidence="2">The sequence shown here is derived from an EMBL/GenBank/DDBJ whole genome shotgun (WGS) entry which is preliminary data.</text>
</comment>
<accession>A0A0S8GIP3</accession>
<dbReference type="PATRIC" id="fig|1703780.3.peg.1839"/>
<dbReference type="GO" id="GO:0019239">
    <property type="term" value="F:deaminase activity"/>
    <property type="evidence" value="ECO:0007669"/>
    <property type="project" value="TreeGrafter"/>
</dbReference>
<proteinExistence type="inferred from homology"/>
<dbReference type="SUPFAM" id="SSF55298">
    <property type="entry name" value="YjgF-like"/>
    <property type="match status" value="1"/>
</dbReference>
<dbReference type="InterPro" id="IPR006175">
    <property type="entry name" value="YjgF/YER057c/UK114"/>
</dbReference>
<protein>
    <recommendedName>
        <fullName evidence="4">Reactive intermediate/imine deaminase</fullName>
    </recommendedName>
</protein>
<dbReference type="PANTHER" id="PTHR11803">
    <property type="entry name" value="2-IMINOBUTANOATE/2-IMINOPROPANOATE DEAMINASE RIDA"/>
    <property type="match status" value="1"/>
</dbReference>
<dbReference type="Gene3D" id="3.30.1330.40">
    <property type="entry name" value="RutC-like"/>
    <property type="match status" value="1"/>
</dbReference>
<evidence type="ECO:0008006" key="4">
    <source>
        <dbReference type="Google" id="ProtNLM"/>
    </source>
</evidence>
<dbReference type="NCBIfam" id="TIGR00004">
    <property type="entry name" value="Rid family detoxifying hydrolase"/>
    <property type="match status" value="1"/>
</dbReference>
<dbReference type="PANTHER" id="PTHR11803:SF39">
    <property type="entry name" value="2-IMINOBUTANOATE_2-IMINOPROPANOATE DEAMINASE"/>
    <property type="match status" value="1"/>
</dbReference>
<dbReference type="EMBL" id="LJUO01000028">
    <property type="protein sequence ID" value="KPK72569.1"/>
    <property type="molecule type" value="Genomic_DNA"/>
</dbReference>
<evidence type="ECO:0000313" key="2">
    <source>
        <dbReference type="EMBL" id="KPK72569.1"/>
    </source>
</evidence>